<dbReference type="InterPro" id="IPR052021">
    <property type="entry name" value="Type-I_RS_S_subunit"/>
</dbReference>
<dbReference type="HOGENOM" id="CLU_021095_0_0_11"/>
<dbReference type="InterPro" id="IPR044946">
    <property type="entry name" value="Restrct_endonuc_typeI_TRD_sf"/>
</dbReference>
<dbReference type="CDD" id="cd17265">
    <property type="entry name" value="RMtype1_S_Eco4255III-TRD2-CR2_like"/>
    <property type="match status" value="1"/>
</dbReference>
<dbReference type="Pfam" id="PF01420">
    <property type="entry name" value="Methylase_S"/>
    <property type="match status" value="2"/>
</dbReference>
<dbReference type="RefSeq" id="WP_020975719.1">
    <property type="nucleotide sequence ID" value="NC_022198.1"/>
</dbReference>
<keyword evidence="6" id="KW-1185">Reference proteome</keyword>
<dbReference type="EMBL" id="CP006365">
    <property type="protein sequence ID" value="AGU14579.1"/>
    <property type="molecule type" value="Genomic_DNA"/>
</dbReference>
<evidence type="ECO:0000259" key="4">
    <source>
        <dbReference type="Pfam" id="PF01420"/>
    </source>
</evidence>
<proteinExistence type="inferred from homology"/>
<gene>
    <name evidence="5" type="ORF">CARG_02050</name>
</gene>
<dbReference type="eggNOG" id="COG0732">
    <property type="taxonomic scope" value="Bacteria"/>
</dbReference>
<feature type="domain" description="Type I restriction modification DNA specificity" evidence="4">
    <location>
        <begin position="254"/>
        <end position="388"/>
    </location>
</feature>
<dbReference type="InterPro" id="IPR000055">
    <property type="entry name" value="Restrct_endonuc_typeI_TRD"/>
</dbReference>
<dbReference type="GeneID" id="78250748"/>
<dbReference type="PANTHER" id="PTHR30408">
    <property type="entry name" value="TYPE-1 RESTRICTION ENZYME ECOKI SPECIFICITY PROTEIN"/>
    <property type="match status" value="1"/>
</dbReference>
<dbReference type="AlphaFoldDB" id="U3GTC9"/>
<evidence type="ECO:0000256" key="1">
    <source>
        <dbReference type="ARBA" id="ARBA00010923"/>
    </source>
</evidence>
<dbReference type="KEGG" id="caz:CARG_02050"/>
<reference evidence="5 6" key="1">
    <citation type="journal article" date="2013" name="Genome Announc.">
        <title>Whole-Genome Sequence of the Clinical Strain Corynebacterium argentoratense DSM 44202, Isolated from a Human Throat Specimen.</title>
        <authorList>
            <person name="Bomholt C."/>
            <person name="Glaub A."/>
            <person name="Gravermann K."/>
            <person name="Albersmeier A."/>
            <person name="Brinkrolf K."/>
            <person name="Ruckert C."/>
            <person name="Tauch A."/>
        </authorList>
    </citation>
    <scope>NUCLEOTIDE SEQUENCE [LARGE SCALE GENOMIC DNA]</scope>
    <source>
        <strain evidence="5">DSM 44202</strain>
    </source>
</reference>
<dbReference type="STRING" id="1348662.CARG_02050"/>
<evidence type="ECO:0000313" key="6">
    <source>
        <dbReference type="Proteomes" id="UP000016943"/>
    </source>
</evidence>
<feature type="domain" description="Type I restriction modification DNA specificity" evidence="4">
    <location>
        <begin position="17"/>
        <end position="178"/>
    </location>
</feature>
<dbReference type="Gene3D" id="3.90.220.20">
    <property type="entry name" value="DNA methylase specificity domains"/>
    <property type="match status" value="2"/>
</dbReference>
<keyword evidence="2" id="KW-0680">Restriction system</keyword>
<accession>U3GTC9</accession>
<dbReference type="GO" id="GO:0009307">
    <property type="term" value="P:DNA restriction-modification system"/>
    <property type="evidence" value="ECO:0007669"/>
    <property type="project" value="UniProtKB-KW"/>
</dbReference>
<dbReference type="PANTHER" id="PTHR30408:SF12">
    <property type="entry name" value="TYPE I RESTRICTION ENZYME MJAVIII SPECIFICITY SUBUNIT"/>
    <property type="match status" value="1"/>
</dbReference>
<protein>
    <recommendedName>
        <fullName evidence="4">Type I restriction modification DNA specificity domain-containing protein</fullName>
    </recommendedName>
</protein>
<sequence length="401" mass="44837">MPKQNVPALRLEGFSGEWELKAIGELFAERNESFPEGELLSVTLRNGIKRFQEIGRHNTSNEDKSKYKLVEVGDIAYNSMRMWQGASGVSPWKGIVSPAYTVLKPVGSQDTPFFAYYFKTPFMIQVFQLNSQGLTSDTWNLKYPALSAIDICRPQDIEEQQAIGAIFTNLDAAINQHTLKHKALQQSKTALMQRMFPQEGQTVPELRLEGFDGEWEEKRLVDEVSFFSGLTYTPSDVVEHDGTLVLRSSNVQDGVIATKDCVYVRTDAVNVQNVRKNDIIMVVRNGSRSLIGKHAVVQKPMPSTVIGAFMTGIRSDQPWFINALFDTGLFKYEVDKSMGATINQITGGMFAGMSFFFPPTLEEQQAIGAIFTKLDALIAAEAQYIKSLSQAKTALLQRMFI</sequence>
<evidence type="ECO:0000313" key="5">
    <source>
        <dbReference type="EMBL" id="AGU14579.1"/>
    </source>
</evidence>
<name>U3GTC9_9CORY</name>
<evidence type="ECO:0000256" key="3">
    <source>
        <dbReference type="ARBA" id="ARBA00023125"/>
    </source>
</evidence>
<dbReference type="SUPFAM" id="SSF116734">
    <property type="entry name" value="DNA methylase specificity domain"/>
    <property type="match status" value="2"/>
</dbReference>
<dbReference type="Proteomes" id="UP000016943">
    <property type="component" value="Chromosome"/>
</dbReference>
<evidence type="ECO:0000256" key="2">
    <source>
        <dbReference type="ARBA" id="ARBA00022747"/>
    </source>
</evidence>
<organism evidence="5 6">
    <name type="scientific">Corynebacterium argentoratense DSM 44202</name>
    <dbReference type="NCBI Taxonomy" id="1348662"/>
    <lineage>
        <taxon>Bacteria</taxon>
        <taxon>Bacillati</taxon>
        <taxon>Actinomycetota</taxon>
        <taxon>Actinomycetes</taxon>
        <taxon>Mycobacteriales</taxon>
        <taxon>Corynebacteriaceae</taxon>
        <taxon>Corynebacterium</taxon>
    </lineage>
</organism>
<comment type="similarity">
    <text evidence="1">Belongs to the type-I restriction system S methylase family.</text>
</comment>
<dbReference type="GO" id="GO:0003677">
    <property type="term" value="F:DNA binding"/>
    <property type="evidence" value="ECO:0007669"/>
    <property type="project" value="UniProtKB-KW"/>
</dbReference>
<keyword evidence="3" id="KW-0238">DNA-binding</keyword>
<dbReference type="PATRIC" id="fig|1348662.3.peg.407"/>
<dbReference type="REBASE" id="69527">
    <property type="entry name" value="S.Car44202ORF2045P"/>
</dbReference>